<dbReference type="AlphaFoldDB" id="A0AAD7F7Q2"/>
<proteinExistence type="predicted"/>
<dbReference type="EMBL" id="JARKIE010001461">
    <property type="protein sequence ID" value="KAJ7601930.1"/>
    <property type="molecule type" value="Genomic_DNA"/>
</dbReference>
<protein>
    <submittedName>
        <fullName evidence="1">Uncharacterized protein</fullName>
    </submittedName>
</protein>
<accession>A0AAD7F7Q2</accession>
<evidence type="ECO:0000313" key="2">
    <source>
        <dbReference type="Proteomes" id="UP001221757"/>
    </source>
</evidence>
<keyword evidence="2" id="KW-1185">Reference proteome</keyword>
<reference evidence="1" key="1">
    <citation type="submission" date="2023-03" db="EMBL/GenBank/DDBJ databases">
        <title>Massive genome expansion in bonnet fungi (Mycena s.s.) driven by repeated elements and novel gene families across ecological guilds.</title>
        <authorList>
            <consortium name="Lawrence Berkeley National Laboratory"/>
            <person name="Harder C.B."/>
            <person name="Miyauchi S."/>
            <person name="Viragh M."/>
            <person name="Kuo A."/>
            <person name="Thoen E."/>
            <person name="Andreopoulos B."/>
            <person name="Lu D."/>
            <person name="Skrede I."/>
            <person name="Drula E."/>
            <person name="Henrissat B."/>
            <person name="Morin E."/>
            <person name="Kohler A."/>
            <person name="Barry K."/>
            <person name="LaButti K."/>
            <person name="Morin E."/>
            <person name="Salamov A."/>
            <person name="Lipzen A."/>
            <person name="Mereny Z."/>
            <person name="Hegedus B."/>
            <person name="Baldrian P."/>
            <person name="Stursova M."/>
            <person name="Weitz H."/>
            <person name="Taylor A."/>
            <person name="Grigoriev I.V."/>
            <person name="Nagy L.G."/>
            <person name="Martin F."/>
            <person name="Kauserud H."/>
        </authorList>
    </citation>
    <scope>NUCLEOTIDE SEQUENCE</scope>
    <source>
        <strain evidence="1">CBHHK067</strain>
    </source>
</reference>
<sequence length="128" mass="13995">MARPVTPVFVFSAGRVAIVAEAFCFGENASTFVGRILGWTANVVCCRRPTGRPGTMPPRIQLVNLRSPHHWQYVLKLASRTRLEPLLAYTHAACTPLQGHAERNNSFLNVARPGAVSPNGYLGPTEHC</sequence>
<gene>
    <name evidence="1" type="ORF">B0H17DRAFT_128742</name>
</gene>
<dbReference type="Proteomes" id="UP001221757">
    <property type="component" value="Unassembled WGS sequence"/>
</dbReference>
<name>A0AAD7F7Q2_MYCRO</name>
<comment type="caution">
    <text evidence="1">The sequence shown here is derived from an EMBL/GenBank/DDBJ whole genome shotgun (WGS) entry which is preliminary data.</text>
</comment>
<organism evidence="1 2">
    <name type="scientific">Mycena rosella</name>
    <name type="common">Pink bonnet</name>
    <name type="synonym">Agaricus rosellus</name>
    <dbReference type="NCBI Taxonomy" id="1033263"/>
    <lineage>
        <taxon>Eukaryota</taxon>
        <taxon>Fungi</taxon>
        <taxon>Dikarya</taxon>
        <taxon>Basidiomycota</taxon>
        <taxon>Agaricomycotina</taxon>
        <taxon>Agaricomycetes</taxon>
        <taxon>Agaricomycetidae</taxon>
        <taxon>Agaricales</taxon>
        <taxon>Marasmiineae</taxon>
        <taxon>Mycenaceae</taxon>
        <taxon>Mycena</taxon>
    </lineage>
</organism>
<evidence type="ECO:0000313" key="1">
    <source>
        <dbReference type="EMBL" id="KAJ7601930.1"/>
    </source>
</evidence>